<sequence>MNWLLQTEDPRINTGIQYQSSESFMDFLEGLTYEHVNFIFSGTTYPQEITNSTINTYAYKFGYSEAGTFSYYDYCDDYPIYNQTMGNNEYTRQLDVNQRTTTQQDEQLSSSFHSNPAECLECNHNHGVHVWEDNVDLDNMTYEDLIELGEIVGSQSRGLSHEAISLLPISKFKCGFFWRKKSKVEKCVICQMEYKRGERQITLPCKHVYHGACGSRWLSINKACPVCYKDVNVNVNVNVGGSKSEERFRKWR</sequence>
<evidence type="ECO:0000256" key="1">
    <source>
        <dbReference type="PROSITE-ProRule" id="PRU00175"/>
    </source>
</evidence>
<comment type="caution">
    <text evidence="3">The sequence shown here is derived from an EMBL/GenBank/DDBJ whole genome shotgun (WGS) entry which is preliminary data.</text>
</comment>
<dbReference type="Gene3D" id="3.30.40.10">
    <property type="entry name" value="Zinc/RING finger domain, C3HC4 (zinc finger)"/>
    <property type="match status" value="1"/>
</dbReference>
<evidence type="ECO:0000313" key="4">
    <source>
        <dbReference type="Proteomes" id="UP001157418"/>
    </source>
</evidence>
<dbReference type="EMBL" id="CAKMRJ010005412">
    <property type="protein sequence ID" value="CAH1441590.1"/>
    <property type="molecule type" value="Genomic_DNA"/>
</dbReference>
<dbReference type="SUPFAM" id="SSF57850">
    <property type="entry name" value="RING/U-box"/>
    <property type="match status" value="1"/>
</dbReference>
<gene>
    <name evidence="3" type="ORF">LVIROSA_LOCUS27638</name>
</gene>
<dbReference type="AlphaFoldDB" id="A0AAU9NUY2"/>
<dbReference type="Proteomes" id="UP001157418">
    <property type="component" value="Unassembled WGS sequence"/>
</dbReference>
<keyword evidence="1" id="KW-0863">Zinc-finger</keyword>
<dbReference type="GO" id="GO:0031624">
    <property type="term" value="F:ubiquitin conjugating enzyme binding"/>
    <property type="evidence" value="ECO:0007669"/>
    <property type="project" value="TreeGrafter"/>
</dbReference>
<dbReference type="GO" id="GO:0048437">
    <property type="term" value="P:floral organ development"/>
    <property type="evidence" value="ECO:0007669"/>
    <property type="project" value="TreeGrafter"/>
</dbReference>
<dbReference type="InterPro" id="IPR033276">
    <property type="entry name" value="BB"/>
</dbReference>
<keyword evidence="1" id="KW-0862">Zinc</keyword>
<dbReference type="GO" id="GO:0046621">
    <property type="term" value="P:negative regulation of organ growth"/>
    <property type="evidence" value="ECO:0007669"/>
    <property type="project" value="InterPro"/>
</dbReference>
<keyword evidence="4" id="KW-1185">Reference proteome</keyword>
<feature type="domain" description="RING-type" evidence="2">
    <location>
        <begin position="187"/>
        <end position="227"/>
    </location>
</feature>
<dbReference type="PROSITE" id="PS50089">
    <property type="entry name" value="ZF_RING_2"/>
    <property type="match status" value="1"/>
</dbReference>
<reference evidence="3 4" key="1">
    <citation type="submission" date="2022-01" db="EMBL/GenBank/DDBJ databases">
        <authorList>
            <person name="Xiong W."/>
            <person name="Schranz E."/>
        </authorList>
    </citation>
    <scope>NUCLEOTIDE SEQUENCE [LARGE SCALE GENOMIC DNA]</scope>
</reference>
<accession>A0AAU9NUY2</accession>
<dbReference type="InterPro" id="IPR013083">
    <property type="entry name" value="Znf_RING/FYVE/PHD"/>
</dbReference>
<name>A0AAU9NUY2_9ASTR</name>
<dbReference type="PANTHER" id="PTHR46400:SF5">
    <property type="entry name" value="RING-TYPE DOMAIN-CONTAINING PROTEIN"/>
    <property type="match status" value="1"/>
</dbReference>
<dbReference type="FunFam" id="3.30.40.10:FF:000226">
    <property type="entry name" value="E3 ubiquitin ligase BIG BROTHER"/>
    <property type="match status" value="1"/>
</dbReference>
<dbReference type="Pfam" id="PF13639">
    <property type="entry name" value="zf-RING_2"/>
    <property type="match status" value="1"/>
</dbReference>
<evidence type="ECO:0000259" key="2">
    <source>
        <dbReference type="PROSITE" id="PS50089"/>
    </source>
</evidence>
<dbReference type="GO" id="GO:0004842">
    <property type="term" value="F:ubiquitin-protein transferase activity"/>
    <property type="evidence" value="ECO:0007669"/>
    <property type="project" value="InterPro"/>
</dbReference>
<evidence type="ECO:0000313" key="3">
    <source>
        <dbReference type="EMBL" id="CAH1441590.1"/>
    </source>
</evidence>
<dbReference type="SMART" id="SM00184">
    <property type="entry name" value="RING"/>
    <property type="match status" value="1"/>
</dbReference>
<proteinExistence type="predicted"/>
<dbReference type="InterPro" id="IPR001841">
    <property type="entry name" value="Znf_RING"/>
</dbReference>
<dbReference type="PANTHER" id="PTHR46400">
    <property type="entry name" value="RING/U-BOX SUPERFAMILY PROTEIN"/>
    <property type="match status" value="1"/>
</dbReference>
<keyword evidence="1" id="KW-0479">Metal-binding</keyword>
<protein>
    <recommendedName>
        <fullName evidence="2">RING-type domain-containing protein</fullName>
    </recommendedName>
</protein>
<dbReference type="GO" id="GO:0008270">
    <property type="term" value="F:zinc ion binding"/>
    <property type="evidence" value="ECO:0007669"/>
    <property type="project" value="UniProtKB-KW"/>
</dbReference>
<dbReference type="GO" id="GO:0016567">
    <property type="term" value="P:protein ubiquitination"/>
    <property type="evidence" value="ECO:0007669"/>
    <property type="project" value="InterPro"/>
</dbReference>
<organism evidence="3 4">
    <name type="scientific">Lactuca virosa</name>
    <dbReference type="NCBI Taxonomy" id="75947"/>
    <lineage>
        <taxon>Eukaryota</taxon>
        <taxon>Viridiplantae</taxon>
        <taxon>Streptophyta</taxon>
        <taxon>Embryophyta</taxon>
        <taxon>Tracheophyta</taxon>
        <taxon>Spermatophyta</taxon>
        <taxon>Magnoliopsida</taxon>
        <taxon>eudicotyledons</taxon>
        <taxon>Gunneridae</taxon>
        <taxon>Pentapetalae</taxon>
        <taxon>asterids</taxon>
        <taxon>campanulids</taxon>
        <taxon>Asterales</taxon>
        <taxon>Asteraceae</taxon>
        <taxon>Cichorioideae</taxon>
        <taxon>Cichorieae</taxon>
        <taxon>Lactucinae</taxon>
        <taxon>Lactuca</taxon>
    </lineage>
</organism>